<evidence type="ECO:0000256" key="1">
    <source>
        <dbReference type="SAM" id="Phobius"/>
    </source>
</evidence>
<dbReference type="OrthoDB" id="2449376at2759"/>
<keyword evidence="1" id="KW-0812">Transmembrane</keyword>
<dbReference type="AlphaFoldDB" id="A0A9P6MA04"/>
<gene>
    <name evidence="2" type="ORF">BGZ65_001450</name>
</gene>
<protein>
    <submittedName>
        <fullName evidence="2">Uncharacterized protein</fullName>
    </submittedName>
</protein>
<organism evidence="2 3">
    <name type="scientific">Modicella reniformis</name>
    <dbReference type="NCBI Taxonomy" id="1440133"/>
    <lineage>
        <taxon>Eukaryota</taxon>
        <taxon>Fungi</taxon>
        <taxon>Fungi incertae sedis</taxon>
        <taxon>Mucoromycota</taxon>
        <taxon>Mortierellomycotina</taxon>
        <taxon>Mortierellomycetes</taxon>
        <taxon>Mortierellales</taxon>
        <taxon>Mortierellaceae</taxon>
        <taxon>Modicella</taxon>
    </lineage>
</organism>
<evidence type="ECO:0000313" key="2">
    <source>
        <dbReference type="EMBL" id="KAF9983765.1"/>
    </source>
</evidence>
<keyword evidence="1" id="KW-1133">Transmembrane helix</keyword>
<reference evidence="2" key="1">
    <citation type="journal article" date="2020" name="Fungal Divers.">
        <title>Resolving the Mortierellaceae phylogeny through synthesis of multi-gene phylogenetics and phylogenomics.</title>
        <authorList>
            <person name="Vandepol N."/>
            <person name="Liber J."/>
            <person name="Desiro A."/>
            <person name="Na H."/>
            <person name="Kennedy M."/>
            <person name="Barry K."/>
            <person name="Grigoriev I.V."/>
            <person name="Miller A.N."/>
            <person name="O'Donnell K."/>
            <person name="Stajich J.E."/>
            <person name="Bonito G."/>
        </authorList>
    </citation>
    <scope>NUCLEOTIDE SEQUENCE</scope>
    <source>
        <strain evidence="2">MES-2147</strain>
    </source>
</reference>
<sequence>MSTRFSVTLPTTDAMFALDFISTDGYNSKVSSSATTITATTMTAITTTVTSITTAFPTTTSSTPNGSDDNSNHSTDGDADFLTSGGYIYVIMVLSLVTAVVYFSRIILAKRRRDGRMDLEEHNSEGI</sequence>
<dbReference type="Proteomes" id="UP000749646">
    <property type="component" value="Unassembled WGS sequence"/>
</dbReference>
<keyword evidence="1" id="KW-0472">Membrane</keyword>
<dbReference type="EMBL" id="JAAAHW010003447">
    <property type="protein sequence ID" value="KAF9983765.1"/>
    <property type="molecule type" value="Genomic_DNA"/>
</dbReference>
<feature type="transmembrane region" description="Helical" evidence="1">
    <location>
        <begin position="87"/>
        <end position="108"/>
    </location>
</feature>
<name>A0A9P6MA04_9FUNG</name>
<proteinExistence type="predicted"/>
<keyword evidence="3" id="KW-1185">Reference proteome</keyword>
<comment type="caution">
    <text evidence="2">The sequence shown here is derived from an EMBL/GenBank/DDBJ whole genome shotgun (WGS) entry which is preliminary data.</text>
</comment>
<accession>A0A9P6MA04</accession>
<evidence type="ECO:0000313" key="3">
    <source>
        <dbReference type="Proteomes" id="UP000749646"/>
    </source>
</evidence>